<comment type="caution">
    <text evidence="3">The sequence shown here is derived from an EMBL/GenBank/DDBJ whole genome shotgun (WGS) entry which is preliminary data.</text>
</comment>
<keyword evidence="1" id="KW-1133">Transmembrane helix</keyword>
<sequence>MTTLPRTARPRATVMLIAVVVAVVILAVVLLSSRGGTPTNVLTGRTAGYRVTVSVDDPRVGTTALTVTATDGHGAPARLSAVTITPIMPTMGHATGVVTATAAGPGRYRATGVELSMAGQWELDVGLRAASGTEQVVLALPVTG</sequence>
<dbReference type="InterPro" id="IPR032693">
    <property type="entry name" value="YtkA-like_dom"/>
</dbReference>
<dbReference type="OrthoDB" id="3695826at2"/>
<feature type="domain" description="YtkA-like" evidence="2">
    <location>
        <begin position="48"/>
        <end position="125"/>
    </location>
</feature>
<organism evidence="3 4">
    <name type="scientific">Sphaerisporangium album</name>
    <dbReference type="NCBI Taxonomy" id="509200"/>
    <lineage>
        <taxon>Bacteria</taxon>
        <taxon>Bacillati</taxon>
        <taxon>Actinomycetota</taxon>
        <taxon>Actinomycetes</taxon>
        <taxon>Streptosporangiales</taxon>
        <taxon>Streptosporangiaceae</taxon>
        <taxon>Sphaerisporangium</taxon>
    </lineage>
</organism>
<name>A0A367F9I5_9ACTN</name>
<keyword evidence="4" id="KW-1185">Reference proteome</keyword>
<proteinExistence type="predicted"/>
<feature type="transmembrane region" description="Helical" evidence="1">
    <location>
        <begin position="12"/>
        <end position="31"/>
    </location>
</feature>
<evidence type="ECO:0000313" key="4">
    <source>
        <dbReference type="Proteomes" id="UP000253094"/>
    </source>
</evidence>
<gene>
    <name evidence="3" type="ORF">DQ384_27540</name>
</gene>
<accession>A0A367F9I5</accession>
<evidence type="ECO:0000313" key="3">
    <source>
        <dbReference type="EMBL" id="RCG27028.1"/>
    </source>
</evidence>
<evidence type="ECO:0000256" key="1">
    <source>
        <dbReference type="SAM" id="Phobius"/>
    </source>
</evidence>
<protein>
    <recommendedName>
        <fullName evidence="2">YtkA-like domain-containing protein</fullName>
    </recommendedName>
</protein>
<dbReference type="RefSeq" id="WP_114031795.1">
    <property type="nucleotide sequence ID" value="NZ_QOIL01000017.1"/>
</dbReference>
<dbReference type="AlphaFoldDB" id="A0A367F9I5"/>
<dbReference type="Proteomes" id="UP000253094">
    <property type="component" value="Unassembled WGS sequence"/>
</dbReference>
<dbReference type="EMBL" id="QOIL01000017">
    <property type="protein sequence ID" value="RCG27028.1"/>
    <property type="molecule type" value="Genomic_DNA"/>
</dbReference>
<keyword evidence="1" id="KW-0472">Membrane</keyword>
<dbReference type="Pfam" id="PF13115">
    <property type="entry name" value="YtkA"/>
    <property type="match status" value="1"/>
</dbReference>
<evidence type="ECO:0000259" key="2">
    <source>
        <dbReference type="Pfam" id="PF13115"/>
    </source>
</evidence>
<keyword evidence="1" id="KW-0812">Transmembrane</keyword>
<reference evidence="3 4" key="1">
    <citation type="submission" date="2018-06" db="EMBL/GenBank/DDBJ databases">
        <title>Sphaerisporangium craniellae sp. nov., isolated from a marine sponge in the South China Sea.</title>
        <authorList>
            <person name="Li L."/>
        </authorList>
    </citation>
    <scope>NUCLEOTIDE SEQUENCE [LARGE SCALE GENOMIC DNA]</scope>
    <source>
        <strain evidence="3 4">CCTCC AA 208026</strain>
    </source>
</reference>